<name>A0A5K7ZRH0_9BACT</name>
<dbReference type="AlphaFoldDB" id="A0A5K7ZRH0"/>
<protein>
    <submittedName>
        <fullName evidence="4">TetR family transcriptional regulator</fullName>
    </submittedName>
</protein>
<dbReference type="RefSeq" id="WP_155322255.1">
    <property type="nucleotide sequence ID" value="NZ_AP021876.1"/>
</dbReference>
<sequence length="213" mass="24203">MAKRKDGKKTKQKLLDVACDVFAEKGFREAKITDICRRAGANVAAVNYYFGDKESLYVAAWRQAMEQFLSNDTLPPEELPPETRLQMAIRHIIHKILIDGQDRGYFRRIELMELANPTGLVDDVWKAIIAPRQKEMLDIIRDIMGPTASEDAVILCKMSIINQCRGYILIQKSRLESIDSQPLTPERAEQIAEHITRFSIAGIKAVCEETEIP</sequence>
<dbReference type="GO" id="GO:0000976">
    <property type="term" value="F:transcription cis-regulatory region binding"/>
    <property type="evidence" value="ECO:0007669"/>
    <property type="project" value="TreeGrafter"/>
</dbReference>
<dbReference type="Pfam" id="PF09209">
    <property type="entry name" value="CecR_C"/>
    <property type="match status" value="1"/>
</dbReference>
<dbReference type="Gene3D" id="1.10.10.60">
    <property type="entry name" value="Homeodomain-like"/>
    <property type="match status" value="1"/>
</dbReference>
<dbReference type="Pfam" id="PF00440">
    <property type="entry name" value="TetR_N"/>
    <property type="match status" value="1"/>
</dbReference>
<evidence type="ECO:0000259" key="3">
    <source>
        <dbReference type="PROSITE" id="PS50977"/>
    </source>
</evidence>
<dbReference type="InterPro" id="IPR036271">
    <property type="entry name" value="Tet_transcr_reg_TetR-rel_C_sf"/>
</dbReference>
<gene>
    <name evidence="4" type="ORF">DSCO28_21590</name>
</gene>
<dbReference type="PANTHER" id="PTHR30055">
    <property type="entry name" value="HTH-TYPE TRANSCRIPTIONAL REGULATOR RUTR"/>
    <property type="match status" value="1"/>
</dbReference>
<evidence type="ECO:0000313" key="5">
    <source>
        <dbReference type="Proteomes" id="UP000425960"/>
    </source>
</evidence>
<dbReference type="Proteomes" id="UP000425960">
    <property type="component" value="Chromosome"/>
</dbReference>
<accession>A0A5K7ZRH0</accession>
<dbReference type="SUPFAM" id="SSF46689">
    <property type="entry name" value="Homeodomain-like"/>
    <property type="match status" value="1"/>
</dbReference>
<feature type="domain" description="HTH tetR-type" evidence="3">
    <location>
        <begin position="8"/>
        <end position="68"/>
    </location>
</feature>
<proteinExistence type="predicted"/>
<organism evidence="4 5">
    <name type="scientific">Desulfosarcina ovata subsp. sediminis</name>
    <dbReference type="NCBI Taxonomy" id="885957"/>
    <lineage>
        <taxon>Bacteria</taxon>
        <taxon>Pseudomonadati</taxon>
        <taxon>Thermodesulfobacteriota</taxon>
        <taxon>Desulfobacteria</taxon>
        <taxon>Desulfobacterales</taxon>
        <taxon>Desulfosarcinaceae</taxon>
        <taxon>Desulfosarcina</taxon>
    </lineage>
</organism>
<dbReference type="InterPro" id="IPR050109">
    <property type="entry name" value="HTH-type_TetR-like_transc_reg"/>
</dbReference>
<evidence type="ECO:0000256" key="1">
    <source>
        <dbReference type="ARBA" id="ARBA00023125"/>
    </source>
</evidence>
<dbReference type="PRINTS" id="PR00455">
    <property type="entry name" value="HTHTETR"/>
</dbReference>
<dbReference type="SUPFAM" id="SSF48498">
    <property type="entry name" value="Tetracyclin repressor-like, C-terminal domain"/>
    <property type="match status" value="1"/>
</dbReference>
<feature type="DNA-binding region" description="H-T-H motif" evidence="2">
    <location>
        <begin position="31"/>
        <end position="50"/>
    </location>
</feature>
<dbReference type="Gene3D" id="1.10.357.10">
    <property type="entry name" value="Tetracycline Repressor, domain 2"/>
    <property type="match status" value="1"/>
</dbReference>
<reference evidence="4 5" key="1">
    <citation type="submission" date="2019-11" db="EMBL/GenBank/DDBJ databases">
        <title>Comparative genomics of hydrocarbon-degrading Desulfosarcina strains.</title>
        <authorList>
            <person name="Watanabe M."/>
            <person name="Kojima H."/>
            <person name="Fukui M."/>
        </authorList>
    </citation>
    <scope>NUCLEOTIDE SEQUENCE [LARGE SCALE GENOMIC DNA]</scope>
    <source>
        <strain evidence="4 5">28bB2T</strain>
    </source>
</reference>
<evidence type="ECO:0000313" key="4">
    <source>
        <dbReference type="EMBL" id="BBO81593.1"/>
    </source>
</evidence>
<dbReference type="InterPro" id="IPR015292">
    <property type="entry name" value="Tscrpt_reg_YbiH_C"/>
</dbReference>
<dbReference type="KEGG" id="dov:DSCO28_21590"/>
<dbReference type="PROSITE" id="PS50977">
    <property type="entry name" value="HTH_TETR_2"/>
    <property type="match status" value="1"/>
</dbReference>
<dbReference type="InterPro" id="IPR001647">
    <property type="entry name" value="HTH_TetR"/>
</dbReference>
<dbReference type="GO" id="GO:0003700">
    <property type="term" value="F:DNA-binding transcription factor activity"/>
    <property type="evidence" value="ECO:0007669"/>
    <property type="project" value="TreeGrafter"/>
</dbReference>
<keyword evidence="1 2" id="KW-0238">DNA-binding</keyword>
<dbReference type="PANTHER" id="PTHR30055:SF226">
    <property type="entry name" value="HTH-TYPE TRANSCRIPTIONAL REGULATOR PKSA"/>
    <property type="match status" value="1"/>
</dbReference>
<dbReference type="InterPro" id="IPR009057">
    <property type="entry name" value="Homeodomain-like_sf"/>
</dbReference>
<evidence type="ECO:0000256" key="2">
    <source>
        <dbReference type="PROSITE-ProRule" id="PRU00335"/>
    </source>
</evidence>
<dbReference type="EMBL" id="AP021876">
    <property type="protein sequence ID" value="BBO81593.1"/>
    <property type="molecule type" value="Genomic_DNA"/>
</dbReference>